<evidence type="ECO:0000259" key="13">
    <source>
        <dbReference type="PROSITE" id="PS50885"/>
    </source>
</evidence>
<keyword evidence="2" id="KW-1003">Cell membrane</keyword>
<dbReference type="FunFam" id="1.10.287.950:FF:000001">
    <property type="entry name" value="Methyl-accepting chemotaxis sensory transducer"/>
    <property type="match status" value="1"/>
</dbReference>
<dbReference type="Pfam" id="PF17200">
    <property type="entry name" value="sCache_2"/>
    <property type="match status" value="1"/>
</dbReference>
<dbReference type="SMART" id="SM00304">
    <property type="entry name" value="HAMP"/>
    <property type="match status" value="1"/>
</dbReference>
<dbReference type="GO" id="GO:0004888">
    <property type="term" value="F:transmembrane signaling receptor activity"/>
    <property type="evidence" value="ECO:0007669"/>
    <property type="project" value="InterPro"/>
</dbReference>
<keyword evidence="3 11" id="KW-0812">Transmembrane</keyword>
<dbReference type="STRING" id="1720063.SAMN05216217_101331"/>
<evidence type="ECO:0000256" key="8">
    <source>
        <dbReference type="PROSITE-ProRule" id="PRU00284"/>
    </source>
</evidence>
<dbReference type="Gene3D" id="1.10.287.950">
    <property type="entry name" value="Methyl-accepting chemotaxis protein"/>
    <property type="match status" value="1"/>
</dbReference>
<keyword evidence="6 8" id="KW-0807">Transducer</keyword>
<evidence type="ECO:0000256" key="11">
    <source>
        <dbReference type="SAM" id="Phobius"/>
    </source>
</evidence>
<evidence type="ECO:0000256" key="9">
    <source>
        <dbReference type="SAM" id="Coils"/>
    </source>
</evidence>
<evidence type="ECO:0000313" key="14">
    <source>
        <dbReference type="EMBL" id="SFM15014.1"/>
    </source>
</evidence>
<dbReference type="Proteomes" id="UP000243629">
    <property type="component" value="Unassembled WGS sequence"/>
</dbReference>
<dbReference type="InterPro" id="IPR033480">
    <property type="entry name" value="sCache_2"/>
</dbReference>
<sequence length="544" mass="59276">MHLLRNLPISRRLWSVLLLSLFALLLLAALLLQQMNRQLYAGKVEMTRNVVESSLGVLAHYHRQAQAGELTPAQAQRAAMEQIRGLRYAGNEYFWINDLHPRMVMHPTNPALEGEDLSGYRDPDGKALFNEMVAVARRSGAGMVGYRWPKPGSSEPVEKISHVQLFEPWGWIIGSGVYIDDIRDIYRTQQIQVALLVGLIALLLGGLLLLVVRSIDRPLDGTVAALADIASGDGDLTHRLPEQGRDELSRLAGHFNAFAGKLAGMIRRMLGSAEALEQASAELGRVAEETRQKSDQQSQQVEMVATAINQVSYAVQDVAKHAEQASTEVREADRHAREGHQSLESGTRQVEQLAASMQRAVSTMQNLQQETGQIGRVLEVIRAVAEQTNLLALNAAIEAARAGEQGRGFAVVADEVRLLAQRTQQSTEEIQQLIETLQQNTRDAVGVIAESSDLTTLAVDQTGQAAERLQQIVEALQRVSALNESIASATLQQSHVVEDINRSVTEVADLARDNAGAASAVRDSGNRLSTLASELGGLLGGFRV</sequence>
<dbReference type="SUPFAM" id="SSF58104">
    <property type="entry name" value="Methyl-accepting chemotaxis protein (MCP) signaling domain"/>
    <property type="match status" value="1"/>
</dbReference>
<proteinExistence type="inferred from homology"/>
<dbReference type="InterPro" id="IPR004089">
    <property type="entry name" value="MCPsignal_dom"/>
</dbReference>
<evidence type="ECO:0000256" key="3">
    <source>
        <dbReference type="ARBA" id="ARBA00022692"/>
    </source>
</evidence>
<accession>A0A1I4NHN3</accession>
<feature type="domain" description="HAMP" evidence="13">
    <location>
        <begin position="213"/>
        <end position="267"/>
    </location>
</feature>
<feature type="region of interest" description="Disordered" evidence="10">
    <location>
        <begin position="329"/>
        <end position="348"/>
    </location>
</feature>
<organism evidence="14 15">
    <name type="scientific">Halopseudomonas yangmingensis</name>
    <dbReference type="NCBI Taxonomy" id="1720063"/>
    <lineage>
        <taxon>Bacteria</taxon>
        <taxon>Pseudomonadati</taxon>
        <taxon>Pseudomonadota</taxon>
        <taxon>Gammaproteobacteria</taxon>
        <taxon>Pseudomonadales</taxon>
        <taxon>Pseudomonadaceae</taxon>
        <taxon>Halopseudomonas</taxon>
    </lineage>
</organism>
<dbReference type="CDD" id="cd06225">
    <property type="entry name" value="HAMP"/>
    <property type="match status" value="1"/>
</dbReference>
<dbReference type="Gene3D" id="3.30.450.20">
    <property type="entry name" value="PAS domain"/>
    <property type="match status" value="1"/>
</dbReference>
<evidence type="ECO:0000256" key="1">
    <source>
        <dbReference type="ARBA" id="ARBA00004651"/>
    </source>
</evidence>
<keyword evidence="9" id="KW-0175">Coiled coil</keyword>
<dbReference type="PRINTS" id="PR00260">
    <property type="entry name" value="CHEMTRNSDUCR"/>
</dbReference>
<dbReference type="GO" id="GO:0005886">
    <property type="term" value="C:plasma membrane"/>
    <property type="evidence" value="ECO:0007669"/>
    <property type="project" value="UniProtKB-SubCell"/>
</dbReference>
<evidence type="ECO:0000256" key="6">
    <source>
        <dbReference type="ARBA" id="ARBA00023224"/>
    </source>
</evidence>
<evidence type="ECO:0000259" key="12">
    <source>
        <dbReference type="PROSITE" id="PS50111"/>
    </source>
</evidence>
<evidence type="ECO:0000256" key="5">
    <source>
        <dbReference type="ARBA" id="ARBA00023136"/>
    </source>
</evidence>
<dbReference type="EMBL" id="FOUI01000001">
    <property type="protein sequence ID" value="SFM15014.1"/>
    <property type="molecule type" value="Genomic_DNA"/>
</dbReference>
<dbReference type="PROSITE" id="PS50885">
    <property type="entry name" value="HAMP"/>
    <property type="match status" value="1"/>
</dbReference>
<dbReference type="SMART" id="SM01049">
    <property type="entry name" value="Cache_2"/>
    <property type="match status" value="1"/>
</dbReference>
<dbReference type="Pfam" id="PF00672">
    <property type="entry name" value="HAMP"/>
    <property type="match status" value="1"/>
</dbReference>
<dbReference type="GO" id="GO:0007165">
    <property type="term" value="P:signal transduction"/>
    <property type="evidence" value="ECO:0007669"/>
    <property type="project" value="UniProtKB-KW"/>
</dbReference>
<dbReference type="InterPro" id="IPR003660">
    <property type="entry name" value="HAMP_dom"/>
</dbReference>
<comment type="similarity">
    <text evidence="7">Belongs to the methyl-accepting chemotaxis (MCP) protein family.</text>
</comment>
<dbReference type="AlphaFoldDB" id="A0A1I4NHN3"/>
<evidence type="ECO:0000256" key="4">
    <source>
        <dbReference type="ARBA" id="ARBA00022989"/>
    </source>
</evidence>
<feature type="compositionally biased region" description="Basic and acidic residues" evidence="10">
    <location>
        <begin position="329"/>
        <end position="341"/>
    </location>
</feature>
<protein>
    <submittedName>
        <fullName evidence="14">Methyl-accepting chemotaxis protein</fullName>
    </submittedName>
</protein>
<evidence type="ECO:0000313" key="15">
    <source>
        <dbReference type="Proteomes" id="UP000243629"/>
    </source>
</evidence>
<dbReference type="OrthoDB" id="2489132at2"/>
<dbReference type="SMART" id="SM00283">
    <property type="entry name" value="MA"/>
    <property type="match status" value="1"/>
</dbReference>
<keyword evidence="5 11" id="KW-0472">Membrane</keyword>
<dbReference type="RefSeq" id="WP_093471760.1">
    <property type="nucleotide sequence ID" value="NZ_FOUI01000001.1"/>
</dbReference>
<feature type="coiled-coil region" evidence="9">
    <location>
        <begin position="420"/>
        <end position="479"/>
    </location>
</feature>
<dbReference type="GO" id="GO:0006935">
    <property type="term" value="P:chemotaxis"/>
    <property type="evidence" value="ECO:0007669"/>
    <property type="project" value="InterPro"/>
</dbReference>
<evidence type="ECO:0000256" key="10">
    <source>
        <dbReference type="SAM" id="MobiDB-lite"/>
    </source>
</evidence>
<reference evidence="15" key="1">
    <citation type="submission" date="2016-10" db="EMBL/GenBank/DDBJ databases">
        <authorList>
            <person name="Varghese N."/>
            <person name="Submissions S."/>
        </authorList>
    </citation>
    <scope>NUCLEOTIDE SEQUENCE [LARGE SCALE GENOMIC DNA]</scope>
    <source>
        <strain evidence="15">DSM 24213</strain>
    </source>
</reference>
<dbReference type="CDD" id="cd11386">
    <property type="entry name" value="MCP_signal"/>
    <property type="match status" value="1"/>
</dbReference>
<dbReference type="PANTHER" id="PTHR32089:SF119">
    <property type="entry name" value="METHYL-ACCEPTING CHEMOTAXIS PROTEIN CTPL"/>
    <property type="match status" value="1"/>
</dbReference>
<dbReference type="Pfam" id="PF00015">
    <property type="entry name" value="MCPsignal"/>
    <property type="match status" value="1"/>
</dbReference>
<keyword evidence="15" id="KW-1185">Reference proteome</keyword>
<dbReference type="PANTHER" id="PTHR32089">
    <property type="entry name" value="METHYL-ACCEPTING CHEMOTAXIS PROTEIN MCPB"/>
    <property type="match status" value="1"/>
</dbReference>
<feature type="domain" description="Methyl-accepting transducer" evidence="12">
    <location>
        <begin position="272"/>
        <end position="508"/>
    </location>
</feature>
<dbReference type="PROSITE" id="PS50111">
    <property type="entry name" value="CHEMOTAXIS_TRANSDUC_2"/>
    <property type="match status" value="1"/>
</dbReference>
<keyword evidence="4 11" id="KW-1133">Transmembrane helix</keyword>
<name>A0A1I4NHN3_9GAMM</name>
<gene>
    <name evidence="14" type="ORF">SAMN05216217_101331</name>
</gene>
<evidence type="ECO:0000256" key="2">
    <source>
        <dbReference type="ARBA" id="ARBA00022475"/>
    </source>
</evidence>
<dbReference type="InterPro" id="IPR004090">
    <property type="entry name" value="Chemotax_Me-accpt_rcpt"/>
</dbReference>
<comment type="subcellular location">
    <subcellularLocation>
        <location evidence="1">Cell membrane</location>
        <topology evidence="1">Multi-pass membrane protein</topology>
    </subcellularLocation>
</comment>
<feature type="transmembrane region" description="Helical" evidence="11">
    <location>
        <begin position="193"/>
        <end position="212"/>
    </location>
</feature>
<evidence type="ECO:0000256" key="7">
    <source>
        <dbReference type="ARBA" id="ARBA00029447"/>
    </source>
</evidence>